<accession>A0A2W4WR77</accession>
<name>A0A2W4WR77_9CYAN</name>
<reference evidence="1 2" key="2">
    <citation type="submission" date="2018-06" db="EMBL/GenBank/DDBJ databases">
        <title>Metagenomic assembly of (sub)arctic Cyanobacteria and their associated microbiome from non-axenic cultures.</title>
        <authorList>
            <person name="Baurain D."/>
        </authorList>
    </citation>
    <scope>NUCLEOTIDE SEQUENCE [LARGE SCALE GENOMIC DNA]</scope>
    <source>
        <strain evidence="1">ULC041bin1</strain>
    </source>
</reference>
<gene>
    <name evidence="1" type="ORF">DCF17_00520</name>
</gene>
<dbReference type="InterPro" id="IPR035093">
    <property type="entry name" value="RelE/ParE_toxin_dom_sf"/>
</dbReference>
<organism evidence="1 2">
    <name type="scientific">Shackletoniella antarctica</name>
    <dbReference type="NCBI Taxonomy" id="268115"/>
    <lineage>
        <taxon>Bacteria</taxon>
        <taxon>Bacillati</taxon>
        <taxon>Cyanobacteriota</taxon>
        <taxon>Cyanophyceae</taxon>
        <taxon>Oculatellales</taxon>
        <taxon>Oculatellaceae</taxon>
        <taxon>Shackletoniella</taxon>
    </lineage>
</organism>
<evidence type="ECO:0000313" key="2">
    <source>
        <dbReference type="Proteomes" id="UP000249081"/>
    </source>
</evidence>
<proteinExistence type="predicted"/>
<evidence type="ECO:0008006" key="3">
    <source>
        <dbReference type="Google" id="ProtNLM"/>
    </source>
</evidence>
<sequence length="107" mass="12580">MKSRYLIKSHRLVEEQDLRELTPDILEIFEDIRQSVLIADPYRCLGLPNHSLRGELANYRAVEIDWNGVAYRLVYRIYETPAPKRVVILSFAGHDPAYDRALERKPR</sequence>
<dbReference type="Proteomes" id="UP000249081">
    <property type="component" value="Unassembled WGS sequence"/>
</dbReference>
<reference evidence="2" key="1">
    <citation type="submission" date="2018-04" db="EMBL/GenBank/DDBJ databases">
        <authorList>
            <person name="Cornet L."/>
        </authorList>
    </citation>
    <scope>NUCLEOTIDE SEQUENCE [LARGE SCALE GENOMIC DNA]</scope>
</reference>
<dbReference type="SUPFAM" id="SSF143011">
    <property type="entry name" value="RelE-like"/>
    <property type="match status" value="1"/>
</dbReference>
<dbReference type="EMBL" id="QBMN01000002">
    <property type="protein sequence ID" value="PZO45697.1"/>
    <property type="molecule type" value="Genomic_DNA"/>
</dbReference>
<evidence type="ECO:0000313" key="1">
    <source>
        <dbReference type="EMBL" id="PZO45697.1"/>
    </source>
</evidence>
<dbReference type="AlphaFoldDB" id="A0A2W4WR77"/>
<comment type="caution">
    <text evidence="1">The sequence shown here is derived from an EMBL/GenBank/DDBJ whole genome shotgun (WGS) entry which is preliminary data.</text>
</comment>
<protein>
    <recommendedName>
        <fullName evidence="3">Type II toxin-antitoxin system RelE/ParE family toxin</fullName>
    </recommendedName>
</protein>